<keyword evidence="3" id="KW-1185">Reference proteome</keyword>
<sequence length="69" mass="7350">MPRPFGYLGGRDARVEPGGDARMPQVVRTLGQLRTSLVSKGVFPGFRPRSAVGDSGEFPATYAPEESAV</sequence>
<organism evidence="2 3">
    <name type="scientific">Acrocarpospora pleiomorpha</name>
    <dbReference type="NCBI Taxonomy" id="90975"/>
    <lineage>
        <taxon>Bacteria</taxon>
        <taxon>Bacillati</taxon>
        <taxon>Actinomycetota</taxon>
        <taxon>Actinomycetes</taxon>
        <taxon>Streptosporangiales</taxon>
        <taxon>Streptosporangiaceae</taxon>
        <taxon>Acrocarpospora</taxon>
    </lineage>
</organism>
<protein>
    <submittedName>
        <fullName evidence="2">Uncharacterized protein</fullName>
    </submittedName>
</protein>
<accession>A0A5M3XF64</accession>
<feature type="region of interest" description="Disordered" evidence="1">
    <location>
        <begin position="1"/>
        <end position="22"/>
    </location>
</feature>
<comment type="caution">
    <text evidence="2">The sequence shown here is derived from an EMBL/GenBank/DDBJ whole genome shotgun (WGS) entry which is preliminary data.</text>
</comment>
<dbReference type="Proteomes" id="UP000377595">
    <property type="component" value="Unassembled WGS sequence"/>
</dbReference>
<evidence type="ECO:0000256" key="1">
    <source>
        <dbReference type="SAM" id="MobiDB-lite"/>
    </source>
</evidence>
<evidence type="ECO:0000313" key="3">
    <source>
        <dbReference type="Proteomes" id="UP000377595"/>
    </source>
</evidence>
<dbReference type="AlphaFoldDB" id="A0A5M3XF64"/>
<dbReference type="EMBL" id="BLAF01000011">
    <property type="protein sequence ID" value="GES19296.1"/>
    <property type="molecule type" value="Genomic_DNA"/>
</dbReference>
<proteinExistence type="predicted"/>
<gene>
    <name evidence="2" type="ORF">Aple_021920</name>
</gene>
<feature type="region of interest" description="Disordered" evidence="1">
    <location>
        <begin position="49"/>
        <end position="69"/>
    </location>
</feature>
<name>A0A5M3XF64_9ACTN</name>
<reference evidence="2 3" key="1">
    <citation type="submission" date="2019-10" db="EMBL/GenBank/DDBJ databases">
        <title>Whole genome shotgun sequence of Acrocarpospora pleiomorpha NBRC 16267.</title>
        <authorList>
            <person name="Ichikawa N."/>
            <person name="Kimura A."/>
            <person name="Kitahashi Y."/>
            <person name="Komaki H."/>
            <person name="Oguchi A."/>
        </authorList>
    </citation>
    <scope>NUCLEOTIDE SEQUENCE [LARGE SCALE GENOMIC DNA]</scope>
    <source>
        <strain evidence="2 3">NBRC 16267</strain>
    </source>
</reference>
<evidence type="ECO:0000313" key="2">
    <source>
        <dbReference type="EMBL" id="GES19296.1"/>
    </source>
</evidence>